<proteinExistence type="predicted"/>
<dbReference type="EMBL" id="JAWNGG020000117">
    <property type="protein sequence ID" value="KAK9301117.1"/>
    <property type="molecule type" value="Genomic_DNA"/>
</dbReference>
<protein>
    <submittedName>
        <fullName evidence="1">Uncharacterized protein</fullName>
    </submittedName>
</protein>
<sequence length="70" mass="8380">MENYDMTELKELELKIEEIIEFVESLTRTVLSSSTSFHINKSQRNQSRNSNDLPPTVFRNFLSKWIHFFI</sequence>
<dbReference type="AlphaFoldDB" id="A0AAW0ZTJ9"/>
<evidence type="ECO:0000313" key="2">
    <source>
        <dbReference type="Proteomes" id="UP001432146"/>
    </source>
</evidence>
<organism evidence="1 2">
    <name type="scientific">Tetragonisca angustula</name>
    <dbReference type="NCBI Taxonomy" id="166442"/>
    <lineage>
        <taxon>Eukaryota</taxon>
        <taxon>Metazoa</taxon>
        <taxon>Ecdysozoa</taxon>
        <taxon>Arthropoda</taxon>
        <taxon>Hexapoda</taxon>
        <taxon>Insecta</taxon>
        <taxon>Pterygota</taxon>
        <taxon>Neoptera</taxon>
        <taxon>Endopterygota</taxon>
        <taxon>Hymenoptera</taxon>
        <taxon>Apocrita</taxon>
        <taxon>Aculeata</taxon>
        <taxon>Apoidea</taxon>
        <taxon>Anthophila</taxon>
        <taxon>Apidae</taxon>
        <taxon>Tetragonisca</taxon>
    </lineage>
</organism>
<accession>A0AAW0ZTJ9</accession>
<comment type="caution">
    <text evidence="1">The sequence shown here is derived from an EMBL/GenBank/DDBJ whole genome shotgun (WGS) entry which is preliminary data.</text>
</comment>
<keyword evidence="2" id="KW-1185">Reference proteome</keyword>
<name>A0AAW0ZTJ9_9HYME</name>
<evidence type="ECO:0000313" key="1">
    <source>
        <dbReference type="EMBL" id="KAK9301117.1"/>
    </source>
</evidence>
<gene>
    <name evidence="1" type="ORF">QLX08_006445</name>
</gene>
<reference evidence="1 2" key="1">
    <citation type="submission" date="2024-05" db="EMBL/GenBank/DDBJ databases">
        <title>The nuclear and mitochondrial genome assemblies of Tetragonisca angustula (Apidae: Meliponini), a tiny yet remarkable pollinator in the Neotropics.</title>
        <authorList>
            <person name="Ferrari R."/>
            <person name="Ricardo P.C."/>
            <person name="Dias F.C."/>
            <person name="Araujo N.S."/>
            <person name="Soares D.O."/>
            <person name="Zhou Q.-S."/>
            <person name="Zhu C.-D."/>
            <person name="Coutinho L."/>
            <person name="Airas M.C."/>
            <person name="Batista T.M."/>
        </authorList>
    </citation>
    <scope>NUCLEOTIDE SEQUENCE [LARGE SCALE GENOMIC DNA]</scope>
    <source>
        <strain evidence="1">ASF017062</strain>
        <tissue evidence="1">Abdomen</tissue>
    </source>
</reference>
<dbReference type="Proteomes" id="UP001432146">
    <property type="component" value="Unassembled WGS sequence"/>
</dbReference>